<keyword evidence="4" id="KW-1185">Reference proteome</keyword>
<dbReference type="SMART" id="SM00287">
    <property type="entry name" value="SH3b"/>
    <property type="match status" value="1"/>
</dbReference>
<dbReference type="PROSITE" id="PS51781">
    <property type="entry name" value="SH3B"/>
    <property type="match status" value="1"/>
</dbReference>
<feature type="signal peptide" evidence="1">
    <location>
        <begin position="1"/>
        <end position="22"/>
    </location>
</feature>
<dbReference type="Proteomes" id="UP001152178">
    <property type="component" value="Unassembled WGS sequence"/>
</dbReference>
<dbReference type="EMBL" id="JAPFQA010000002">
    <property type="protein sequence ID" value="MCZ8544074.1"/>
    <property type="molecule type" value="Genomic_DNA"/>
</dbReference>
<name>A0ABT4QRP9_9HYPH</name>
<evidence type="ECO:0000259" key="2">
    <source>
        <dbReference type="PROSITE" id="PS51781"/>
    </source>
</evidence>
<dbReference type="InterPro" id="IPR003646">
    <property type="entry name" value="SH3-like_bac-type"/>
</dbReference>
<feature type="domain" description="SH3b" evidence="2">
    <location>
        <begin position="22"/>
        <end position="86"/>
    </location>
</feature>
<reference evidence="3" key="1">
    <citation type="submission" date="2022-11" db="EMBL/GenBank/DDBJ databases">
        <authorList>
            <person name="Coimbra C."/>
        </authorList>
    </citation>
    <scope>NUCLEOTIDE SEQUENCE</scope>
    <source>
        <strain evidence="3">Jales19</strain>
    </source>
</reference>
<comment type="caution">
    <text evidence="3">The sequence shown here is derived from an EMBL/GenBank/DDBJ whole genome shotgun (WGS) entry which is preliminary data.</text>
</comment>
<feature type="chain" id="PRO_5047491204" evidence="1">
    <location>
        <begin position="23"/>
        <end position="201"/>
    </location>
</feature>
<evidence type="ECO:0000313" key="3">
    <source>
        <dbReference type="EMBL" id="MCZ8544074.1"/>
    </source>
</evidence>
<dbReference type="RefSeq" id="WP_269904626.1">
    <property type="nucleotide sequence ID" value="NZ_JAPFQA010000002.1"/>
</dbReference>
<dbReference type="InterPro" id="IPR009642">
    <property type="entry name" value="DUF1236"/>
</dbReference>
<proteinExistence type="predicted"/>
<evidence type="ECO:0000313" key="4">
    <source>
        <dbReference type="Proteomes" id="UP001152178"/>
    </source>
</evidence>
<sequence>MKSILFPAIAGMLTVMSGAALADTAVSAVTDLNVRAGPGPQYPVIGVLAAGQSATLNGCIENSKWCTIAEAGGQGWVYSDYVTADFGGSRVVLTQRPHGSSVTIVSPPEDIGNYPGDYTGAIVAGEPVEDVFPPPPSEVRTYVDTHRLDPVYLDGEVVTGATLPDTVELREIPDYNYRYVYVNGQPALIDPQTRRIMYVVR</sequence>
<accession>A0ABT4QRP9</accession>
<gene>
    <name evidence="3" type="ORF">OOJ09_07790</name>
</gene>
<dbReference type="Gene3D" id="2.30.30.40">
    <property type="entry name" value="SH3 Domains"/>
    <property type="match status" value="1"/>
</dbReference>
<dbReference type="Pfam" id="PF08239">
    <property type="entry name" value="SH3_3"/>
    <property type="match status" value="1"/>
</dbReference>
<protein>
    <submittedName>
        <fullName evidence="3">DUF1236 domain-containing protein</fullName>
    </submittedName>
</protein>
<dbReference type="Pfam" id="PF06823">
    <property type="entry name" value="DUF1236"/>
    <property type="match status" value="1"/>
</dbReference>
<keyword evidence="1" id="KW-0732">Signal</keyword>
<organism evidence="3 4">
    <name type="scientific">Mesorhizobium qingshengii</name>
    <dbReference type="NCBI Taxonomy" id="1165689"/>
    <lineage>
        <taxon>Bacteria</taxon>
        <taxon>Pseudomonadati</taxon>
        <taxon>Pseudomonadota</taxon>
        <taxon>Alphaproteobacteria</taxon>
        <taxon>Hyphomicrobiales</taxon>
        <taxon>Phyllobacteriaceae</taxon>
        <taxon>Mesorhizobium</taxon>
    </lineage>
</organism>
<evidence type="ECO:0000256" key="1">
    <source>
        <dbReference type="SAM" id="SignalP"/>
    </source>
</evidence>